<dbReference type="Proteomes" id="UP000694701">
    <property type="component" value="Unplaced"/>
</dbReference>
<dbReference type="AlphaFoldDB" id="A0A8C2J442"/>
<sequence length="200" mass="22597">TVFDFHCILILLCKIDLYTSVYLFCIHTGDIMDGSLEVAVVFIDTDYHLDMLRLVSVLEGRLAKDSSFYWVDRFNGGESTVCQEANLRKCAELNYGSDPGVSEVPSSSSSSSSRRWRSADSATDFDKPYLCKAWQRIVTHRMLFTKSHVSKEHKQVFPTACTSIMIKGVKDARFISTEFKACSHLIVLVPSIILLNIMCF</sequence>
<dbReference type="GO" id="GO:0042148">
    <property type="term" value="P:DNA strand invasion"/>
    <property type="evidence" value="ECO:0007669"/>
    <property type="project" value="TreeGrafter"/>
</dbReference>
<evidence type="ECO:0000313" key="3">
    <source>
        <dbReference type="Proteomes" id="UP000694701"/>
    </source>
</evidence>
<dbReference type="PANTHER" id="PTHR46644">
    <property type="entry name" value="DNA REPAIR PROTEIN XRCC2"/>
    <property type="match status" value="1"/>
</dbReference>
<name>A0A8C2J442_CYPCA</name>
<proteinExistence type="predicted"/>
<dbReference type="GO" id="GO:0005657">
    <property type="term" value="C:replication fork"/>
    <property type="evidence" value="ECO:0007669"/>
    <property type="project" value="InterPro"/>
</dbReference>
<evidence type="ECO:0000313" key="2">
    <source>
        <dbReference type="Ensembl" id="ENSCCRP00020089783.1"/>
    </source>
</evidence>
<feature type="chain" id="PRO_5034944926" evidence="1">
    <location>
        <begin position="21"/>
        <end position="200"/>
    </location>
</feature>
<evidence type="ECO:0000256" key="1">
    <source>
        <dbReference type="SAM" id="SignalP"/>
    </source>
</evidence>
<keyword evidence="1" id="KW-0732">Signal</keyword>
<feature type="signal peptide" evidence="1">
    <location>
        <begin position="1"/>
        <end position="20"/>
    </location>
</feature>
<dbReference type="GO" id="GO:0000400">
    <property type="term" value="F:four-way junction DNA binding"/>
    <property type="evidence" value="ECO:0007669"/>
    <property type="project" value="TreeGrafter"/>
</dbReference>
<dbReference type="GO" id="GO:0000724">
    <property type="term" value="P:double-strand break repair via homologous recombination"/>
    <property type="evidence" value="ECO:0007669"/>
    <property type="project" value="InterPro"/>
</dbReference>
<reference evidence="2" key="1">
    <citation type="submission" date="2025-08" db="UniProtKB">
        <authorList>
            <consortium name="Ensembl"/>
        </authorList>
    </citation>
    <scope>IDENTIFICATION</scope>
</reference>
<dbReference type="GO" id="GO:0005813">
    <property type="term" value="C:centrosome"/>
    <property type="evidence" value="ECO:0007669"/>
    <property type="project" value="TreeGrafter"/>
</dbReference>
<protein>
    <submittedName>
        <fullName evidence="2">X-ray repair cross complementing 2</fullName>
    </submittedName>
</protein>
<accession>A0A8C2J442</accession>
<organism evidence="2 3">
    <name type="scientific">Cyprinus carpio</name>
    <name type="common">Common carp</name>
    <dbReference type="NCBI Taxonomy" id="7962"/>
    <lineage>
        <taxon>Eukaryota</taxon>
        <taxon>Metazoa</taxon>
        <taxon>Chordata</taxon>
        <taxon>Craniata</taxon>
        <taxon>Vertebrata</taxon>
        <taxon>Euteleostomi</taxon>
        <taxon>Actinopterygii</taxon>
        <taxon>Neopterygii</taxon>
        <taxon>Teleostei</taxon>
        <taxon>Ostariophysi</taxon>
        <taxon>Cypriniformes</taxon>
        <taxon>Cyprinidae</taxon>
        <taxon>Cyprininae</taxon>
        <taxon>Cyprinus</taxon>
    </lineage>
</organism>
<dbReference type="GO" id="GO:0033063">
    <property type="term" value="C:Rad51B-Rad51C-Rad51D-XRCC2 complex"/>
    <property type="evidence" value="ECO:0007669"/>
    <property type="project" value="InterPro"/>
</dbReference>
<dbReference type="InterPro" id="IPR030547">
    <property type="entry name" value="XRCC2"/>
</dbReference>
<dbReference type="Ensembl" id="ENSCCRT00020098152.1">
    <property type="protein sequence ID" value="ENSCCRP00020089783.1"/>
    <property type="gene ID" value="ENSCCRG00020041182.1"/>
</dbReference>
<dbReference type="PANTHER" id="PTHR46644:SF2">
    <property type="entry name" value="DNA REPAIR PROTEIN XRCC2"/>
    <property type="match status" value="1"/>
</dbReference>